<reference evidence="1" key="1">
    <citation type="journal article" date="2014" name="Int. J. Syst. Evol. Microbiol.">
        <title>Complete genome sequence of Corynebacterium casei LMG S-19264T (=DSM 44701T), isolated from a smear-ripened cheese.</title>
        <authorList>
            <consortium name="US DOE Joint Genome Institute (JGI-PGF)"/>
            <person name="Walter F."/>
            <person name="Albersmeier A."/>
            <person name="Kalinowski J."/>
            <person name="Ruckert C."/>
        </authorList>
    </citation>
    <scope>NUCLEOTIDE SEQUENCE</scope>
    <source>
        <strain evidence="1">CGMCC 1.15290</strain>
    </source>
</reference>
<evidence type="ECO:0000313" key="2">
    <source>
        <dbReference type="Proteomes" id="UP000627292"/>
    </source>
</evidence>
<proteinExistence type="predicted"/>
<keyword evidence="2" id="KW-1185">Reference proteome</keyword>
<dbReference type="Proteomes" id="UP000627292">
    <property type="component" value="Unassembled WGS sequence"/>
</dbReference>
<comment type="caution">
    <text evidence="1">The sequence shown here is derived from an EMBL/GenBank/DDBJ whole genome shotgun (WGS) entry which is preliminary data.</text>
</comment>
<gene>
    <name evidence="1" type="ORF">GCM10011379_37980</name>
</gene>
<dbReference type="AlphaFoldDB" id="A0A917J269"/>
<name>A0A917J269_9BACT</name>
<dbReference type="EMBL" id="BMIB01000004">
    <property type="protein sequence ID" value="GGH74907.1"/>
    <property type="molecule type" value="Genomic_DNA"/>
</dbReference>
<sequence>MAAAFVHAGDQINQRQARGYYLTILAQGAYTDNGEIVPPGHSKDYIW</sequence>
<reference evidence="1" key="2">
    <citation type="submission" date="2020-09" db="EMBL/GenBank/DDBJ databases">
        <authorList>
            <person name="Sun Q."/>
            <person name="Zhou Y."/>
        </authorList>
    </citation>
    <scope>NUCLEOTIDE SEQUENCE</scope>
    <source>
        <strain evidence="1">CGMCC 1.15290</strain>
    </source>
</reference>
<organism evidence="1 2">
    <name type="scientific">Filimonas zeae</name>
    <dbReference type="NCBI Taxonomy" id="1737353"/>
    <lineage>
        <taxon>Bacteria</taxon>
        <taxon>Pseudomonadati</taxon>
        <taxon>Bacteroidota</taxon>
        <taxon>Chitinophagia</taxon>
        <taxon>Chitinophagales</taxon>
        <taxon>Chitinophagaceae</taxon>
        <taxon>Filimonas</taxon>
    </lineage>
</organism>
<protein>
    <submittedName>
        <fullName evidence="1">Uncharacterized protein</fullName>
    </submittedName>
</protein>
<accession>A0A917J269</accession>
<evidence type="ECO:0000313" key="1">
    <source>
        <dbReference type="EMBL" id="GGH74907.1"/>
    </source>
</evidence>